<comment type="caution">
    <text evidence="2">The sequence shown here is derived from an EMBL/GenBank/DDBJ whole genome shotgun (WGS) entry which is preliminary data.</text>
</comment>
<feature type="transmembrane region" description="Helical" evidence="1">
    <location>
        <begin position="55"/>
        <end position="73"/>
    </location>
</feature>
<organism evidence="2 3">
    <name type="scientific">Bacillus salacetis</name>
    <dbReference type="NCBI Taxonomy" id="2315464"/>
    <lineage>
        <taxon>Bacteria</taxon>
        <taxon>Bacillati</taxon>
        <taxon>Bacillota</taxon>
        <taxon>Bacilli</taxon>
        <taxon>Bacillales</taxon>
        <taxon>Bacillaceae</taxon>
        <taxon>Bacillus</taxon>
    </lineage>
</organism>
<proteinExistence type="predicted"/>
<name>A0A3A1R0Y6_9BACI</name>
<dbReference type="AlphaFoldDB" id="A0A3A1R0Y6"/>
<keyword evidence="3" id="KW-1185">Reference proteome</keyword>
<dbReference type="Pfam" id="PF10852">
    <property type="entry name" value="DUF2651"/>
    <property type="match status" value="1"/>
</dbReference>
<evidence type="ECO:0000313" key="2">
    <source>
        <dbReference type="EMBL" id="RIW32027.1"/>
    </source>
</evidence>
<gene>
    <name evidence="2" type="ORF">D3H55_14220</name>
</gene>
<sequence>MMIGTVFLLLYVFMPILVIIISIAGTKTSRSAFSVSLTVLVLLLILQVTNIFQAGYLPIIIYSLISLAAGLMTRTADRRRTRTSS</sequence>
<feature type="transmembrane region" description="Helical" evidence="1">
    <location>
        <begin position="6"/>
        <end position="25"/>
    </location>
</feature>
<evidence type="ECO:0000313" key="3">
    <source>
        <dbReference type="Proteomes" id="UP000265801"/>
    </source>
</evidence>
<protein>
    <submittedName>
        <fullName evidence="2">DUF2651 domain-containing protein</fullName>
    </submittedName>
</protein>
<keyword evidence="1" id="KW-0812">Transmembrane</keyword>
<accession>A0A3A1R0Y6</accession>
<keyword evidence="1" id="KW-0472">Membrane</keyword>
<keyword evidence="1" id="KW-1133">Transmembrane helix</keyword>
<reference evidence="2 3" key="1">
    <citation type="submission" date="2018-09" db="EMBL/GenBank/DDBJ databases">
        <title>Bacillus saliacetes sp. nov., isolated from Thai shrimp paste (Ka-pi).</title>
        <authorList>
            <person name="Daroonpunt R."/>
            <person name="Tanasupawat S."/>
            <person name="Yiamsombut S."/>
        </authorList>
    </citation>
    <scope>NUCLEOTIDE SEQUENCE [LARGE SCALE GENOMIC DNA]</scope>
    <source>
        <strain evidence="2 3">SKP7-4</strain>
    </source>
</reference>
<dbReference type="Proteomes" id="UP000265801">
    <property type="component" value="Unassembled WGS sequence"/>
</dbReference>
<feature type="transmembrane region" description="Helical" evidence="1">
    <location>
        <begin position="32"/>
        <end position="49"/>
    </location>
</feature>
<evidence type="ECO:0000256" key="1">
    <source>
        <dbReference type="SAM" id="Phobius"/>
    </source>
</evidence>
<dbReference type="InterPro" id="IPR020258">
    <property type="entry name" value="Uncharacterised_YbeF"/>
</dbReference>
<dbReference type="EMBL" id="QXIR01000019">
    <property type="protein sequence ID" value="RIW32027.1"/>
    <property type="molecule type" value="Genomic_DNA"/>
</dbReference>